<name>A0A6J4NPU5_9RHOB</name>
<feature type="non-terminal residue" evidence="2">
    <location>
        <position position="224"/>
    </location>
</feature>
<feature type="compositionally biased region" description="Low complexity" evidence="1">
    <location>
        <begin position="156"/>
        <end position="174"/>
    </location>
</feature>
<gene>
    <name evidence="2" type="ORF">AVDCRST_MAG15-301</name>
</gene>
<feature type="region of interest" description="Disordered" evidence="1">
    <location>
        <begin position="146"/>
        <end position="190"/>
    </location>
</feature>
<dbReference type="EMBL" id="CADCUU010000047">
    <property type="protein sequence ID" value="CAA9388438.1"/>
    <property type="molecule type" value="Genomic_DNA"/>
</dbReference>
<accession>A0A6J4NPU5</accession>
<feature type="compositionally biased region" description="Low complexity" evidence="1">
    <location>
        <begin position="102"/>
        <end position="115"/>
    </location>
</feature>
<proteinExistence type="predicted"/>
<reference evidence="2" key="1">
    <citation type="submission" date="2020-02" db="EMBL/GenBank/DDBJ databases">
        <authorList>
            <person name="Meier V. D."/>
        </authorList>
    </citation>
    <scope>NUCLEOTIDE SEQUENCE</scope>
    <source>
        <strain evidence="2">AVDCRST_MAG15</strain>
    </source>
</reference>
<protein>
    <submittedName>
        <fullName evidence="2">Uncharacterized protein</fullName>
    </submittedName>
</protein>
<organism evidence="2">
    <name type="scientific">uncultured Rubellimicrobium sp</name>
    <dbReference type="NCBI Taxonomy" id="543078"/>
    <lineage>
        <taxon>Bacteria</taxon>
        <taxon>Pseudomonadati</taxon>
        <taxon>Pseudomonadota</taxon>
        <taxon>Alphaproteobacteria</taxon>
        <taxon>Rhodobacterales</taxon>
        <taxon>Roseobacteraceae</taxon>
        <taxon>Rubellimicrobium</taxon>
        <taxon>environmental samples</taxon>
    </lineage>
</organism>
<dbReference type="AlphaFoldDB" id="A0A6J4NPU5"/>
<feature type="region of interest" description="Disordered" evidence="1">
    <location>
        <begin position="86"/>
        <end position="127"/>
    </location>
</feature>
<feature type="non-terminal residue" evidence="2">
    <location>
        <position position="1"/>
    </location>
</feature>
<feature type="compositionally biased region" description="Basic and acidic residues" evidence="1">
    <location>
        <begin position="89"/>
        <end position="101"/>
    </location>
</feature>
<evidence type="ECO:0000313" key="2">
    <source>
        <dbReference type="EMBL" id="CAA9388438.1"/>
    </source>
</evidence>
<sequence length="224" mass="23019">GLPQPHTLDRGAPVRAPHLADLLPTHAVADPAPATADDGLCRARGARGRGRALHRHPEPATDAAGDYCTRSCGRAGDADAPAHLAHRGRAADCRQRPKPDPDALAPLWAPAAHGSSPGGPRAGVAPGATAPAGPLLWAVLPRSGFGGRARHRDSRGQSGRALGRLGSRGGSPSRHPVVSRHPDTTLPSFSWPNDHACASARPLGLRERGPVCSGHCDRSDCGGV</sequence>
<evidence type="ECO:0000256" key="1">
    <source>
        <dbReference type="SAM" id="MobiDB-lite"/>
    </source>
</evidence>